<dbReference type="BioCyc" id="SCEL448385:SCE_RS06255-MONOMER"/>
<gene>
    <name evidence="1" type="ordered locus">sce1201</name>
</gene>
<proteinExistence type="predicted"/>
<keyword evidence="2" id="KW-1185">Reference proteome</keyword>
<dbReference type="HOGENOM" id="CLU_758407_0_0_7"/>
<dbReference type="EMBL" id="AM746676">
    <property type="protein sequence ID" value="CAN91358.1"/>
    <property type="molecule type" value="Genomic_DNA"/>
</dbReference>
<keyword evidence="1" id="KW-0012">Acyltransferase</keyword>
<dbReference type="STRING" id="448385.sce1201"/>
<sequence>MSGERVVGLGLCTPVGTTAEMTLASMRAGLARFAETSVRDGAGQPVRASRLSTLDPTSTRTERMIELGRAALDGLRQRIEALPGRAPLYLGLPEPGLGAEIAREPLLSALARRDPAARAGARGAFELAGAYEAGRAGFFEALSAAIEDLRAGRAGPLAVVGAVDSLCDAGSLAALSAARLHLGAENRDGRIPGEAAGFVVLARPGAAATMGLDALGVVLGVALGAEPAPFASRVPSAADGLTGVFRALRGDAAAGARRVDEVMSCQPGDSFWATELSRAYLRNAALMPEPLALSAAGEWLGDAGAGAAPVMLAAALQRRRRRALPPGQAPRALVYGSADGAPGRGGRVGACVVEGAVAARGREER</sequence>
<evidence type="ECO:0000313" key="2">
    <source>
        <dbReference type="Proteomes" id="UP000002139"/>
    </source>
</evidence>
<reference evidence="1 2" key="1">
    <citation type="journal article" date="2007" name="Nat. Biotechnol.">
        <title>Complete genome sequence of the myxobacterium Sorangium cellulosum.</title>
        <authorList>
            <person name="Schneiker S."/>
            <person name="Perlova O."/>
            <person name="Kaiser O."/>
            <person name="Gerth K."/>
            <person name="Alici A."/>
            <person name="Altmeyer M.O."/>
            <person name="Bartels D."/>
            <person name="Bekel T."/>
            <person name="Beyer S."/>
            <person name="Bode E."/>
            <person name="Bode H.B."/>
            <person name="Bolten C.J."/>
            <person name="Choudhuri J.V."/>
            <person name="Doss S."/>
            <person name="Elnakady Y.A."/>
            <person name="Frank B."/>
            <person name="Gaigalat L."/>
            <person name="Goesmann A."/>
            <person name="Groeger C."/>
            <person name="Gross F."/>
            <person name="Jelsbak L."/>
            <person name="Jelsbak L."/>
            <person name="Kalinowski J."/>
            <person name="Kegler C."/>
            <person name="Knauber T."/>
            <person name="Konietzny S."/>
            <person name="Kopp M."/>
            <person name="Krause L."/>
            <person name="Krug D."/>
            <person name="Linke B."/>
            <person name="Mahmud T."/>
            <person name="Martinez-Arias R."/>
            <person name="McHardy A.C."/>
            <person name="Merai M."/>
            <person name="Meyer F."/>
            <person name="Mormann S."/>
            <person name="Munoz-Dorado J."/>
            <person name="Perez J."/>
            <person name="Pradella S."/>
            <person name="Rachid S."/>
            <person name="Raddatz G."/>
            <person name="Rosenau F."/>
            <person name="Rueckert C."/>
            <person name="Sasse F."/>
            <person name="Scharfe M."/>
            <person name="Schuster S.C."/>
            <person name="Suen G."/>
            <person name="Treuner-Lange A."/>
            <person name="Velicer G.J."/>
            <person name="Vorholter F.-J."/>
            <person name="Weissman K.J."/>
            <person name="Welch R.D."/>
            <person name="Wenzel S.C."/>
            <person name="Whitworth D.E."/>
            <person name="Wilhelm S."/>
            <person name="Wittmann C."/>
            <person name="Bloecker H."/>
            <person name="Puehler A."/>
            <person name="Mueller R."/>
        </authorList>
    </citation>
    <scope>NUCLEOTIDE SEQUENCE [LARGE SCALE GENOMIC DNA]</scope>
    <source>
        <strain evidence="2">So ce56</strain>
    </source>
</reference>
<name>A9F1E6_SORC5</name>
<evidence type="ECO:0000313" key="1">
    <source>
        <dbReference type="EMBL" id="CAN91358.1"/>
    </source>
</evidence>
<dbReference type="eggNOG" id="COG0304">
    <property type="taxonomic scope" value="Bacteria"/>
</dbReference>
<dbReference type="EC" id="2.3.1.41" evidence="1"/>
<dbReference type="InterPro" id="IPR016039">
    <property type="entry name" value="Thiolase-like"/>
</dbReference>
<dbReference type="KEGG" id="scl:sce1201"/>
<dbReference type="AlphaFoldDB" id="A9F1E6"/>
<dbReference type="Gene3D" id="3.40.47.10">
    <property type="match status" value="1"/>
</dbReference>
<protein>
    <submittedName>
        <fullName evidence="1">3-oxoacyl-[acyl-carrier-protein] synthase</fullName>
        <ecNumber evidence="1">2.3.1.41</ecNumber>
    </submittedName>
</protein>
<keyword evidence="1" id="KW-0808">Transferase</keyword>
<organism evidence="1 2">
    <name type="scientific">Sorangium cellulosum (strain So ce56)</name>
    <name type="common">Polyangium cellulosum (strain So ce56)</name>
    <dbReference type="NCBI Taxonomy" id="448385"/>
    <lineage>
        <taxon>Bacteria</taxon>
        <taxon>Pseudomonadati</taxon>
        <taxon>Myxococcota</taxon>
        <taxon>Polyangia</taxon>
        <taxon>Polyangiales</taxon>
        <taxon>Polyangiaceae</taxon>
        <taxon>Sorangium</taxon>
    </lineage>
</organism>
<dbReference type="SUPFAM" id="SSF53901">
    <property type="entry name" value="Thiolase-like"/>
    <property type="match status" value="2"/>
</dbReference>
<accession>A9F1E6</accession>
<dbReference type="OrthoDB" id="5494346at2"/>
<dbReference type="Proteomes" id="UP000002139">
    <property type="component" value="Chromosome"/>
</dbReference>
<dbReference type="RefSeq" id="WP_012233835.1">
    <property type="nucleotide sequence ID" value="NC_010162.1"/>
</dbReference>
<dbReference type="GO" id="GO:0004315">
    <property type="term" value="F:3-oxoacyl-[acyl-carrier-protein] synthase activity"/>
    <property type="evidence" value="ECO:0007669"/>
    <property type="project" value="UniProtKB-EC"/>
</dbReference>